<dbReference type="EMBL" id="LR796639">
    <property type="protein sequence ID" value="CAB4156753.1"/>
    <property type="molecule type" value="Genomic_DNA"/>
</dbReference>
<protein>
    <recommendedName>
        <fullName evidence="2">Tail tube protein</fullName>
    </recommendedName>
</protein>
<sequence>MAKVAQRQVLADIVPVATATASPPKWTNFRFAQVSGGEITASVEKIYEGGKLRPTLLCAPSEIGDITVTAHYDNDAVQSDSQTGIEEKLQKLRPLVGRALYDVTVQTYDCDVNSVVPGTGRLYKSALLVGLTEPDGDSSSGAPSTFALTFAVEDVKKA</sequence>
<name>A0A6J5NCX9_9CAUD</name>
<gene>
    <name evidence="1" type="ORF">UFOVP658_140</name>
</gene>
<proteinExistence type="predicted"/>
<evidence type="ECO:0008006" key="2">
    <source>
        <dbReference type="Google" id="ProtNLM"/>
    </source>
</evidence>
<organism evidence="1">
    <name type="scientific">uncultured Caudovirales phage</name>
    <dbReference type="NCBI Taxonomy" id="2100421"/>
    <lineage>
        <taxon>Viruses</taxon>
        <taxon>Duplodnaviria</taxon>
        <taxon>Heunggongvirae</taxon>
        <taxon>Uroviricota</taxon>
        <taxon>Caudoviricetes</taxon>
        <taxon>Peduoviridae</taxon>
        <taxon>Maltschvirus</taxon>
        <taxon>Maltschvirus maltsch</taxon>
    </lineage>
</organism>
<accession>A0A6J5NCX9</accession>
<reference evidence="1" key="1">
    <citation type="submission" date="2020-04" db="EMBL/GenBank/DDBJ databases">
        <authorList>
            <person name="Chiriac C."/>
            <person name="Salcher M."/>
            <person name="Ghai R."/>
            <person name="Kavagutti S V."/>
        </authorList>
    </citation>
    <scope>NUCLEOTIDE SEQUENCE</scope>
</reference>
<evidence type="ECO:0000313" key="1">
    <source>
        <dbReference type="EMBL" id="CAB4156753.1"/>
    </source>
</evidence>